<organism evidence="2 3">
    <name type="scientific">Thalassotalea piscium</name>
    <dbReference type="NCBI Taxonomy" id="1230533"/>
    <lineage>
        <taxon>Bacteria</taxon>
        <taxon>Pseudomonadati</taxon>
        <taxon>Pseudomonadota</taxon>
        <taxon>Gammaproteobacteria</taxon>
        <taxon>Alteromonadales</taxon>
        <taxon>Colwelliaceae</taxon>
        <taxon>Thalassotalea</taxon>
    </lineage>
</organism>
<accession>A0A7X0NJ20</accession>
<feature type="signal peptide" evidence="1">
    <location>
        <begin position="1"/>
        <end position="21"/>
    </location>
</feature>
<evidence type="ECO:0000256" key="1">
    <source>
        <dbReference type="SAM" id="SignalP"/>
    </source>
</evidence>
<evidence type="ECO:0000313" key="2">
    <source>
        <dbReference type="EMBL" id="MBB6544191.1"/>
    </source>
</evidence>
<proteinExistence type="predicted"/>
<sequence length="398" mass="46531">MMLLKNYFLIVLFFCSFNSFSSETVNLKNSESIYTLSLTSRSHFDNYVSENMDGTLNYNWDSATACLSPYVDNVAMKKILNNNIDWFKKVKTKPFYNREVYLKNNDFLQSIKQPNSHAYMIMRGPVSYSFFTLGTNKKECDILIFSESELNVLAENEKRGRYDWIKLKDKYRNLKSFSIKSIWEGDIFKPSSNWEMGILKFDQIIDSKSLNKYMMSNANDIENKKNVQKELYKNGVDYFFVKLPSYKVNYEFCGIQYKVNKETPLESAMVHLANKPQNTYIAKNITELFRRIIKDSNACGILQAEPADLDKLKTALKRRDMTVELMDYYVSKEKFNALDKAISKRKIEIKKNKALLNERMTDYECTDGLAYLAEQCVLTDKTKACLAYNAMYDRCAKR</sequence>
<keyword evidence="1" id="KW-0732">Signal</keyword>
<dbReference type="Proteomes" id="UP000537141">
    <property type="component" value="Unassembled WGS sequence"/>
</dbReference>
<dbReference type="EMBL" id="JACHHU010000025">
    <property type="protein sequence ID" value="MBB6544191.1"/>
    <property type="molecule type" value="Genomic_DNA"/>
</dbReference>
<dbReference type="RefSeq" id="WP_184425077.1">
    <property type="nucleotide sequence ID" value="NZ_AP027362.1"/>
</dbReference>
<comment type="caution">
    <text evidence="2">The sequence shown here is derived from an EMBL/GenBank/DDBJ whole genome shotgun (WGS) entry which is preliminary data.</text>
</comment>
<feature type="chain" id="PRO_5030534840" evidence="1">
    <location>
        <begin position="22"/>
        <end position="398"/>
    </location>
</feature>
<gene>
    <name evidence="2" type="ORF">HNQ55_002719</name>
</gene>
<evidence type="ECO:0000313" key="3">
    <source>
        <dbReference type="Proteomes" id="UP000537141"/>
    </source>
</evidence>
<protein>
    <submittedName>
        <fullName evidence="2">Uncharacterized protein</fullName>
    </submittedName>
</protein>
<dbReference type="AlphaFoldDB" id="A0A7X0NJ20"/>
<keyword evidence="3" id="KW-1185">Reference proteome</keyword>
<name>A0A7X0NJ20_9GAMM</name>
<reference evidence="2 3" key="1">
    <citation type="submission" date="2020-08" db="EMBL/GenBank/DDBJ databases">
        <title>Genomic Encyclopedia of Type Strains, Phase IV (KMG-IV): sequencing the most valuable type-strain genomes for metagenomic binning, comparative biology and taxonomic classification.</title>
        <authorList>
            <person name="Goeker M."/>
        </authorList>
    </citation>
    <scope>NUCLEOTIDE SEQUENCE [LARGE SCALE GENOMIC DNA]</scope>
    <source>
        <strain evidence="2 3">DSM 26287</strain>
    </source>
</reference>